<dbReference type="Proteomes" id="UP000324241">
    <property type="component" value="Unassembled WGS sequence"/>
</dbReference>
<evidence type="ECO:0000256" key="2">
    <source>
        <dbReference type="ARBA" id="ARBA00022598"/>
    </source>
</evidence>
<dbReference type="SUPFAM" id="SSF48403">
    <property type="entry name" value="Ankyrin repeat"/>
    <property type="match status" value="1"/>
</dbReference>
<dbReference type="InterPro" id="IPR020845">
    <property type="entry name" value="AMP-binding_CS"/>
</dbReference>
<feature type="domain" description="AMP-dependent synthetase/ligase" evidence="3">
    <location>
        <begin position="108"/>
        <end position="224"/>
    </location>
</feature>
<dbReference type="InterPro" id="IPR002110">
    <property type="entry name" value="Ankyrin_rpt"/>
</dbReference>
<dbReference type="GO" id="GO:0031956">
    <property type="term" value="F:medium-chain fatty acid-CoA ligase activity"/>
    <property type="evidence" value="ECO:0007669"/>
    <property type="project" value="TreeGrafter"/>
</dbReference>
<protein>
    <recommendedName>
        <fullName evidence="3">AMP-dependent synthetase/ligase domain-containing protein</fullName>
    </recommendedName>
</protein>
<dbReference type="InterPro" id="IPR045851">
    <property type="entry name" value="AMP-bd_C_sf"/>
</dbReference>
<dbReference type="VEuPathDB" id="FungiDB:EYZ11_004445"/>
<keyword evidence="2" id="KW-0436">Ligase</keyword>
<dbReference type="Gene3D" id="1.25.40.20">
    <property type="entry name" value="Ankyrin repeat-containing domain"/>
    <property type="match status" value="1"/>
</dbReference>
<dbReference type="PANTHER" id="PTHR43201">
    <property type="entry name" value="ACYL-COA SYNTHETASE"/>
    <property type="match status" value="1"/>
</dbReference>
<dbReference type="PANTHER" id="PTHR43201:SF5">
    <property type="entry name" value="MEDIUM-CHAIN ACYL-COA LIGASE ACSF2, MITOCHONDRIAL"/>
    <property type="match status" value="1"/>
</dbReference>
<evidence type="ECO:0000313" key="5">
    <source>
        <dbReference type="Proteomes" id="UP000324241"/>
    </source>
</evidence>
<dbReference type="Pfam" id="PF00501">
    <property type="entry name" value="AMP-binding"/>
    <property type="match status" value="1"/>
</dbReference>
<gene>
    <name evidence="4" type="ORF">ATNIH1004_005224</name>
</gene>
<dbReference type="RefSeq" id="XP_033428684.1">
    <property type="nucleotide sequence ID" value="XM_033569878.1"/>
</dbReference>
<dbReference type="OrthoDB" id="6614653at2759"/>
<dbReference type="EMBL" id="QUQM01000003">
    <property type="protein sequence ID" value="KAA8649323.1"/>
    <property type="molecule type" value="Genomic_DNA"/>
</dbReference>
<dbReference type="Gene3D" id="3.40.50.12780">
    <property type="entry name" value="N-terminal domain of ligase-like"/>
    <property type="match status" value="1"/>
</dbReference>
<evidence type="ECO:0000313" key="4">
    <source>
        <dbReference type="EMBL" id="KAA8649323.1"/>
    </source>
</evidence>
<dbReference type="GO" id="GO:0006631">
    <property type="term" value="P:fatty acid metabolic process"/>
    <property type="evidence" value="ECO:0007669"/>
    <property type="project" value="TreeGrafter"/>
</dbReference>
<accession>A0A5M9MWQ5</accession>
<sequence length="502" mass="55243">MQRSDLYKHISVDDLPDSVCYRDIELFYLEDPNSKRDALCATIEFRNLKEARPNAQDNPSILIHDAAKHIAATSAQFLRDVVAFRARIQAQLPPSLFNAQGVLRENDGVYIGILATLSYEFLVAFYATIAIGAAAVPLSTNILPGEGEWLLAKCRAAGLLVASDQTKLASQILGATPARCCLIPIHYALDESFTAVPYITDEISFPPAQPGLLLFTSGTTGPPKVYRPVNGLSGVLNLMDLIYVGARAELFPGGIQAQPIWERLGQGGVTVLAGATRFWSVLRSYYEESLRSLPTSELSKYDEGVHNLRVGDPGELLVKAPTMMLGYIDDAERTRDAFDDDGYFKTGDLAHRDRDGTYVIDGRASADFVRFSGLRIPAYEVESQICELPYVSEVYVLSVPDTRYGQSVGSLVRLRPGAVAGNWAKSKNGFTPLSWAAWEGRKVVKLLLANNANIESKAIPTRQILLAIENGHEVVVRLLVKLKAKMFRRQRRLDCLPSAAQH</sequence>
<dbReference type="Gene3D" id="3.30.300.30">
    <property type="match status" value="1"/>
</dbReference>
<name>A0A5M9MWQ5_9EURO</name>
<dbReference type="InterPro" id="IPR042099">
    <property type="entry name" value="ANL_N_sf"/>
</dbReference>
<dbReference type="PROSITE" id="PS00455">
    <property type="entry name" value="AMP_BINDING"/>
    <property type="match status" value="1"/>
</dbReference>
<evidence type="ECO:0000256" key="1">
    <source>
        <dbReference type="ARBA" id="ARBA00006432"/>
    </source>
</evidence>
<evidence type="ECO:0000259" key="3">
    <source>
        <dbReference type="Pfam" id="PF00501"/>
    </source>
</evidence>
<comment type="caution">
    <text evidence="4">The sequence shown here is derived from an EMBL/GenBank/DDBJ whole genome shotgun (WGS) entry which is preliminary data.</text>
</comment>
<dbReference type="VEuPathDB" id="FungiDB:EYZ11_011636"/>
<reference evidence="4 5" key="1">
    <citation type="submission" date="2019-08" db="EMBL/GenBank/DDBJ databases">
        <title>The genome sequence of a newly discovered highly antifungal drug resistant Aspergillus species, Aspergillus tanneri NIH 1004.</title>
        <authorList>
            <person name="Mounaud S."/>
            <person name="Singh I."/>
            <person name="Joardar V."/>
            <person name="Pakala S."/>
            <person name="Pakala S."/>
            <person name="Venepally P."/>
            <person name="Chung J.K."/>
            <person name="Losada L."/>
            <person name="Nierman W.C."/>
        </authorList>
    </citation>
    <scope>NUCLEOTIDE SEQUENCE [LARGE SCALE GENOMIC DNA]</scope>
    <source>
        <strain evidence="4 5">NIH1004</strain>
    </source>
</reference>
<dbReference type="VEuPathDB" id="FungiDB:EYZ11_011637"/>
<dbReference type="GeneID" id="54327926"/>
<organism evidence="4 5">
    <name type="scientific">Aspergillus tanneri</name>
    <dbReference type="NCBI Taxonomy" id="1220188"/>
    <lineage>
        <taxon>Eukaryota</taxon>
        <taxon>Fungi</taxon>
        <taxon>Dikarya</taxon>
        <taxon>Ascomycota</taxon>
        <taxon>Pezizomycotina</taxon>
        <taxon>Eurotiomycetes</taxon>
        <taxon>Eurotiomycetidae</taxon>
        <taxon>Eurotiales</taxon>
        <taxon>Aspergillaceae</taxon>
        <taxon>Aspergillus</taxon>
        <taxon>Aspergillus subgen. Circumdati</taxon>
    </lineage>
</organism>
<dbReference type="SUPFAM" id="SSF56801">
    <property type="entry name" value="Acetyl-CoA synthetase-like"/>
    <property type="match status" value="1"/>
</dbReference>
<dbReference type="InterPro" id="IPR036770">
    <property type="entry name" value="Ankyrin_rpt-contain_sf"/>
</dbReference>
<dbReference type="InterPro" id="IPR000873">
    <property type="entry name" value="AMP-dep_synth/lig_dom"/>
</dbReference>
<dbReference type="AlphaFoldDB" id="A0A5M9MWQ5"/>
<dbReference type="Gene3D" id="3.40.50.980">
    <property type="match status" value="1"/>
</dbReference>
<proteinExistence type="inferred from homology"/>
<comment type="similarity">
    <text evidence="1">Belongs to the ATP-dependent AMP-binding enzyme family.</text>
</comment>
<dbReference type="Pfam" id="PF00023">
    <property type="entry name" value="Ank"/>
    <property type="match status" value="1"/>
</dbReference>